<dbReference type="GO" id="GO:0051539">
    <property type="term" value="F:4 iron, 4 sulfur cluster binding"/>
    <property type="evidence" value="ECO:0007669"/>
    <property type="project" value="UniProtKB-KW"/>
</dbReference>
<evidence type="ECO:0000256" key="10">
    <source>
        <dbReference type="ARBA" id="ARBA00023014"/>
    </source>
</evidence>
<dbReference type="InterPro" id="IPR051536">
    <property type="entry name" value="UDG_Type-4/5"/>
</dbReference>
<evidence type="ECO:0000313" key="13">
    <source>
        <dbReference type="EMBL" id="OGI86621.1"/>
    </source>
</evidence>
<accession>A0A1F6WXK2</accession>
<dbReference type="GO" id="GO:0006281">
    <property type="term" value="P:DNA repair"/>
    <property type="evidence" value="ECO:0007669"/>
    <property type="project" value="UniProtKB-KW"/>
</dbReference>
<keyword evidence="11" id="KW-0234">DNA repair</keyword>
<reference evidence="13 14" key="1">
    <citation type="journal article" date="2016" name="Nat. Commun.">
        <title>Thousands of microbial genomes shed light on interconnected biogeochemical processes in an aquifer system.</title>
        <authorList>
            <person name="Anantharaman K."/>
            <person name="Brown C.T."/>
            <person name="Hug L.A."/>
            <person name="Sharon I."/>
            <person name="Castelle C.J."/>
            <person name="Probst A.J."/>
            <person name="Thomas B.C."/>
            <person name="Singh A."/>
            <person name="Wilkins M.J."/>
            <person name="Karaoz U."/>
            <person name="Brodie E.L."/>
            <person name="Williams K.H."/>
            <person name="Hubbard S.S."/>
            <person name="Banfield J.F."/>
        </authorList>
    </citation>
    <scope>NUCLEOTIDE SEQUENCE [LARGE SCALE GENOMIC DNA]</scope>
</reference>
<gene>
    <name evidence="13" type="ORF">A3A05_03525</name>
</gene>
<dbReference type="SMART" id="SM00986">
    <property type="entry name" value="UDG"/>
    <property type="match status" value="1"/>
</dbReference>
<dbReference type="STRING" id="1801774.A3A05_03525"/>
<comment type="catalytic activity">
    <reaction evidence="1">
        <text>Hydrolyzes single-stranded DNA or mismatched double-stranded DNA and polynucleotides, releasing free uracil.</text>
        <dbReference type="EC" id="3.2.2.27"/>
    </reaction>
</comment>
<evidence type="ECO:0000256" key="7">
    <source>
        <dbReference type="ARBA" id="ARBA00022763"/>
    </source>
</evidence>
<comment type="similarity">
    <text evidence="2">Belongs to the uracil-DNA glycosylase (UDG) superfamily. Type 4 (UDGa) family.</text>
</comment>
<dbReference type="Gene3D" id="3.40.470.10">
    <property type="entry name" value="Uracil-DNA glycosylase-like domain"/>
    <property type="match status" value="1"/>
</dbReference>
<dbReference type="SUPFAM" id="SSF52141">
    <property type="entry name" value="Uracil-DNA glycosylase-like"/>
    <property type="match status" value="1"/>
</dbReference>
<dbReference type="EC" id="3.2.2.27" evidence="3"/>
<dbReference type="CDD" id="cd10030">
    <property type="entry name" value="UDG-F4_TTUDGA_SPO1dp_like"/>
    <property type="match status" value="1"/>
</dbReference>
<dbReference type="InterPro" id="IPR005122">
    <property type="entry name" value="Uracil-DNA_glycosylase-like"/>
</dbReference>
<keyword evidence="7" id="KW-0227">DNA damage</keyword>
<keyword evidence="5" id="KW-0004">4Fe-4S</keyword>
<dbReference type="Proteomes" id="UP000176187">
    <property type="component" value="Unassembled WGS sequence"/>
</dbReference>
<proteinExistence type="inferred from homology"/>
<dbReference type="AlphaFoldDB" id="A0A1F6WXK2"/>
<dbReference type="InterPro" id="IPR036895">
    <property type="entry name" value="Uracil-DNA_glycosylase-like_sf"/>
</dbReference>
<evidence type="ECO:0000256" key="9">
    <source>
        <dbReference type="ARBA" id="ARBA00023004"/>
    </source>
</evidence>
<sequence length="195" mass="22199">MNKNQQLQNLNKKWTEECQCELKKTATQAVPGDGDAEADIVFIGEAPGRSEDIQGRPFVGAAGKFLDEMLALINLKREEVYITNIVKYRPPNNRDPLPEEKAACREWLLEELKIISPKLIIFLGRHAMNNFFPALSISQAHGKLLIKPFKNISTKYFFPLYHPAAALYDGSMREVLKEDFKKIPKVLKEIEKRGA</sequence>
<protein>
    <recommendedName>
        <fullName evidence="4">Type-4 uracil-DNA glycosylase</fullName>
        <ecNumber evidence="3">3.2.2.27</ecNumber>
    </recommendedName>
</protein>
<evidence type="ECO:0000256" key="11">
    <source>
        <dbReference type="ARBA" id="ARBA00023204"/>
    </source>
</evidence>
<keyword evidence="10" id="KW-0411">Iron-sulfur</keyword>
<keyword evidence="6" id="KW-0479">Metal-binding</keyword>
<evidence type="ECO:0000313" key="14">
    <source>
        <dbReference type="Proteomes" id="UP000176187"/>
    </source>
</evidence>
<evidence type="ECO:0000256" key="2">
    <source>
        <dbReference type="ARBA" id="ARBA00006521"/>
    </source>
</evidence>
<dbReference type="NCBIfam" id="TIGR00758">
    <property type="entry name" value="UDG_fam4"/>
    <property type="match status" value="1"/>
</dbReference>
<dbReference type="GO" id="GO:0046872">
    <property type="term" value="F:metal ion binding"/>
    <property type="evidence" value="ECO:0007669"/>
    <property type="project" value="UniProtKB-KW"/>
</dbReference>
<keyword evidence="8" id="KW-0378">Hydrolase</keyword>
<comment type="caution">
    <text evidence="13">The sequence shown here is derived from an EMBL/GenBank/DDBJ whole genome shotgun (WGS) entry which is preliminary data.</text>
</comment>
<organism evidence="13 14">
    <name type="scientific">Candidatus Nomurabacteria bacterium RIFCSPLOWO2_01_FULL_41_12</name>
    <dbReference type="NCBI Taxonomy" id="1801774"/>
    <lineage>
        <taxon>Bacteria</taxon>
        <taxon>Candidatus Nomuraibacteriota</taxon>
    </lineage>
</organism>
<evidence type="ECO:0000256" key="3">
    <source>
        <dbReference type="ARBA" id="ARBA00012030"/>
    </source>
</evidence>
<dbReference type="PANTHER" id="PTHR33693">
    <property type="entry name" value="TYPE-5 URACIL-DNA GLYCOSYLASE"/>
    <property type="match status" value="1"/>
</dbReference>
<dbReference type="EMBL" id="MFUY01000001">
    <property type="protein sequence ID" value="OGI86621.1"/>
    <property type="molecule type" value="Genomic_DNA"/>
</dbReference>
<dbReference type="SMART" id="SM00987">
    <property type="entry name" value="UreE_C"/>
    <property type="match status" value="1"/>
</dbReference>
<evidence type="ECO:0000256" key="6">
    <source>
        <dbReference type="ARBA" id="ARBA00022723"/>
    </source>
</evidence>
<evidence type="ECO:0000256" key="4">
    <source>
        <dbReference type="ARBA" id="ARBA00019403"/>
    </source>
</evidence>
<keyword evidence="9" id="KW-0408">Iron</keyword>
<evidence type="ECO:0000256" key="5">
    <source>
        <dbReference type="ARBA" id="ARBA00022485"/>
    </source>
</evidence>
<evidence type="ECO:0000256" key="1">
    <source>
        <dbReference type="ARBA" id="ARBA00001400"/>
    </source>
</evidence>
<dbReference type="GO" id="GO:0004844">
    <property type="term" value="F:uracil DNA N-glycosylase activity"/>
    <property type="evidence" value="ECO:0007669"/>
    <property type="project" value="UniProtKB-EC"/>
</dbReference>
<feature type="domain" description="Uracil-DNA glycosylase-like" evidence="12">
    <location>
        <begin position="31"/>
        <end position="181"/>
    </location>
</feature>
<dbReference type="InterPro" id="IPR005273">
    <property type="entry name" value="Ura-DNA_glyco_family4"/>
</dbReference>
<evidence type="ECO:0000256" key="8">
    <source>
        <dbReference type="ARBA" id="ARBA00022801"/>
    </source>
</evidence>
<name>A0A1F6WXK2_9BACT</name>
<evidence type="ECO:0000259" key="12">
    <source>
        <dbReference type="SMART" id="SM00986"/>
    </source>
</evidence>
<dbReference type="PANTHER" id="PTHR33693:SF1">
    <property type="entry name" value="TYPE-4 URACIL-DNA GLYCOSYLASE"/>
    <property type="match status" value="1"/>
</dbReference>
<dbReference type="Pfam" id="PF03167">
    <property type="entry name" value="UDG"/>
    <property type="match status" value="1"/>
</dbReference>